<sequence length="210" mass="23033">MTADSSTDQERRISFYYDELDKEVELTRNLSAGARVVKWRAHCGPGVATFTYTGKTGFAIPSADTGRVVDGSPTVLCQAGQRCTMATNDEGKNYFTPAVDDDNLRAISCHIKTASPADIAFGTTNGLNDKEILPIMRYRNLGPDCTLSVKLTPILRVYAVKGYHGQDVITPDLDSNVVLSVDLTSLPQFTQWGVSFDKDSDRVIITRQTD</sequence>
<name>A0A8H8CG83_PSICU</name>
<dbReference type="AlphaFoldDB" id="A0A8H8CG83"/>
<evidence type="ECO:0000313" key="1">
    <source>
        <dbReference type="EMBL" id="KAG5163820.1"/>
    </source>
</evidence>
<reference evidence="1" key="1">
    <citation type="submission" date="2021-02" db="EMBL/GenBank/DDBJ databases">
        <title>Psilocybe cubensis genome.</title>
        <authorList>
            <person name="Mckernan K.J."/>
            <person name="Crawford S."/>
            <person name="Trippe A."/>
            <person name="Kane L.T."/>
            <person name="Mclaughlin S."/>
        </authorList>
    </citation>
    <scope>NUCLEOTIDE SEQUENCE [LARGE SCALE GENOMIC DNA]</scope>
    <source>
        <strain evidence="1">MGC-MH-2018</strain>
    </source>
</reference>
<proteinExistence type="predicted"/>
<protein>
    <submittedName>
        <fullName evidence="1">Uncharacterized protein</fullName>
    </submittedName>
</protein>
<organism evidence="1">
    <name type="scientific">Psilocybe cubensis</name>
    <name type="common">Psychedelic mushroom</name>
    <name type="synonym">Stropharia cubensis</name>
    <dbReference type="NCBI Taxonomy" id="181762"/>
    <lineage>
        <taxon>Eukaryota</taxon>
        <taxon>Fungi</taxon>
        <taxon>Dikarya</taxon>
        <taxon>Basidiomycota</taxon>
        <taxon>Agaricomycotina</taxon>
        <taxon>Agaricomycetes</taxon>
        <taxon>Agaricomycetidae</taxon>
        <taxon>Agaricales</taxon>
        <taxon>Agaricineae</taxon>
        <taxon>Strophariaceae</taxon>
        <taxon>Psilocybe</taxon>
    </lineage>
</organism>
<accession>A0A8H8CG83</accession>
<gene>
    <name evidence="1" type="ORF">JR316_011011</name>
</gene>
<dbReference type="EMBL" id="JAFIQS010000013">
    <property type="protein sequence ID" value="KAG5163820.1"/>
    <property type="molecule type" value="Genomic_DNA"/>
</dbReference>
<comment type="caution">
    <text evidence="1">The sequence shown here is derived from an EMBL/GenBank/DDBJ whole genome shotgun (WGS) entry which is preliminary data.</text>
</comment>